<name>A0A0W0S7F9_9GAMM</name>
<protein>
    <recommendedName>
        <fullName evidence="3">Leucine-rich repeat domain-containing protein</fullName>
    </recommendedName>
</protein>
<evidence type="ECO:0000313" key="2">
    <source>
        <dbReference type="Proteomes" id="UP000054921"/>
    </source>
</evidence>
<evidence type="ECO:0008006" key="3">
    <source>
        <dbReference type="Google" id="ProtNLM"/>
    </source>
</evidence>
<dbReference type="Proteomes" id="UP000054921">
    <property type="component" value="Unassembled WGS sequence"/>
</dbReference>
<dbReference type="InterPro" id="IPR026906">
    <property type="entry name" value="LRR_5"/>
</dbReference>
<dbReference type="Gene3D" id="3.80.10.10">
    <property type="entry name" value="Ribonuclease Inhibitor"/>
    <property type="match status" value="2"/>
</dbReference>
<dbReference type="Pfam" id="PF13306">
    <property type="entry name" value="LRR_5"/>
    <property type="match status" value="1"/>
</dbReference>
<reference evidence="1 2" key="1">
    <citation type="submission" date="2015-11" db="EMBL/GenBank/DDBJ databases">
        <title>Genomic analysis of 38 Legionella species identifies large and diverse effector repertoires.</title>
        <authorList>
            <person name="Burstein D."/>
            <person name="Amaro F."/>
            <person name="Zusman T."/>
            <person name="Lifshitz Z."/>
            <person name="Cohen O."/>
            <person name="Gilbert J.A."/>
            <person name="Pupko T."/>
            <person name="Shuman H.A."/>
            <person name="Segal G."/>
        </authorList>
    </citation>
    <scope>NUCLEOTIDE SEQUENCE [LARGE SCALE GENOMIC DNA]</scope>
    <source>
        <strain evidence="1 2">ORW</strain>
    </source>
</reference>
<gene>
    <name evidence="1" type="ORF">Lche_1452</name>
</gene>
<dbReference type="InterPro" id="IPR032675">
    <property type="entry name" value="LRR_dom_sf"/>
</dbReference>
<accession>A0A0W0S7F9</accession>
<sequence>MKLSDNGKTLLEVTAGDIKEDGSFDIPAGVTSIGMWAFDGCSGLQSITIPQGVNSIGEAAFRGCSGLQSITIPQGITSIGAAAFYGCSGLQSIIIPVGVTSIGMATFEGCIRLQSITIPAGLTSIDGWAFQGCSGLQSVTIPEGVTSIENYAFRSCSGLQSIAIPQGVTSIGVETFLGCGGLQSLTIPQGVTSIEIRAFSGCSGLQSITIPAEVTFIGSDAFDGCSNLDSIVIASQSEAVRNSIASLLPDDLKSKVILKELADEVFKFRDAELSRLLQVPETNPLFRFFNMKSPHSSRVKGANGVEGECSKLPDELLQTINRFSGDNRYYQKAQRRIRGLPLPANADAVRDYKNKVTAIVNESMSKAKEFSQRIDEAADKGALQRAEASRTRVALSR</sequence>
<comment type="caution">
    <text evidence="1">The sequence shown here is derived from an EMBL/GenBank/DDBJ whole genome shotgun (WGS) entry which is preliminary data.</text>
</comment>
<organism evidence="1 2">
    <name type="scientific">Legionella cherrii</name>
    <dbReference type="NCBI Taxonomy" id="28084"/>
    <lineage>
        <taxon>Bacteria</taxon>
        <taxon>Pseudomonadati</taxon>
        <taxon>Pseudomonadota</taxon>
        <taxon>Gammaproteobacteria</taxon>
        <taxon>Legionellales</taxon>
        <taxon>Legionellaceae</taxon>
        <taxon>Legionella</taxon>
    </lineage>
</organism>
<dbReference type="AlphaFoldDB" id="A0A0W0S7F9"/>
<dbReference type="PANTHER" id="PTHR45661">
    <property type="entry name" value="SURFACE ANTIGEN"/>
    <property type="match status" value="1"/>
</dbReference>
<evidence type="ECO:0000313" key="1">
    <source>
        <dbReference type="EMBL" id="KTC79432.1"/>
    </source>
</evidence>
<dbReference type="PATRIC" id="fig|28084.5.peg.1579"/>
<dbReference type="EMBL" id="LNXW01000013">
    <property type="protein sequence ID" value="KTC79432.1"/>
    <property type="molecule type" value="Genomic_DNA"/>
</dbReference>
<proteinExistence type="predicted"/>
<dbReference type="PANTHER" id="PTHR45661:SF3">
    <property type="entry name" value="IG-LIKE DOMAIN-CONTAINING PROTEIN"/>
    <property type="match status" value="1"/>
</dbReference>
<dbReference type="SUPFAM" id="SSF52058">
    <property type="entry name" value="L domain-like"/>
    <property type="match status" value="1"/>
</dbReference>
<dbReference type="OrthoDB" id="5636543at2"/>
<dbReference type="InterPro" id="IPR053139">
    <property type="entry name" value="Surface_bspA-like"/>
</dbReference>
<dbReference type="RefSeq" id="WP_058387640.1">
    <property type="nucleotide sequence ID" value="NZ_LNXW01000013.1"/>
</dbReference>